<dbReference type="FunFam" id="3.40.50.300:FF:001807">
    <property type="entry name" value="ABC transporter ATP-binding protein"/>
    <property type="match status" value="1"/>
</dbReference>
<dbReference type="SUPFAM" id="SSF52540">
    <property type="entry name" value="P-loop containing nucleoside triphosphate hydrolases"/>
    <property type="match status" value="2"/>
</dbReference>
<dbReference type="AlphaFoldDB" id="A0A6N7R0X8"/>
<dbReference type="GO" id="GO:0005524">
    <property type="term" value="F:ATP binding"/>
    <property type="evidence" value="ECO:0007669"/>
    <property type="project" value="UniProtKB-KW"/>
</dbReference>
<dbReference type="PROSITE" id="PS00211">
    <property type="entry name" value="ABC_TRANSPORTER_1"/>
    <property type="match status" value="1"/>
</dbReference>
<keyword evidence="7" id="KW-1185">Reference proteome</keyword>
<keyword evidence="1" id="KW-0547">Nucleotide-binding</keyword>
<dbReference type="PROSITE" id="PS50893">
    <property type="entry name" value="ABC_TRANSPORTER_2"/>
    <property type="match status" value="2"/>
</dbReference>
<dbReference type="InterPro" id="IPR003593">
    <property type="entry name" value="AAA+_ATPase"/>
</dbReference>
<evidence type="ECO:0000256" key="2">
    <source>
        <dbReference type="ARBA" id="ARBA00022840"/>
    </source>
</evidence>
<name>A0A6N7R0X8_9BACI</name>
<evidence type="ECO:0000313" key="6">
    <source>
        <dbReference type="EMBL" id="MRI66760.1"/>
    </source>
</evidence>
<feature type="coiled-coil region" evidence="3">
    <location>
        <begin position="262"/>
        <end position="310"/>
    </location>
</feature>
<dbReference type="InterPro" id="IPR027417">
    <property type="entry name" value="P-loop_NTPase"/>
</dbReference>
<dbReference type="Gene3D" id="3.40.50.300">
    <property type="entry name" value="P-loop containing nucleotide triphosphate hydrolases"/>
    <property type="match status" value="2"/>
</dbReference>
<proteinExistence type="predicted"/>
<keyword evidence="2" id="KW-0067">ATP-binding</keyword>
<dbReference type="EMBL" id="WJEE01000020">
    <property type="protein sequence ID" value="MRI66760.1"/>
    <property type="molecule type" value="Genomic_DNA"/>
</dbReference>
<feature type="domain" description="ABC transporter" evidence="5">
    <location>
        <begin position="335"/>
        <end position="547"/>
    </location>
</feature>
<dbReference type="SMART" id="SM00382">
    <property type="entry name" value="AAA"/>
    <property type="match status" value="2"/>
</dbReference>
<dbReference type="InterPro" id="IPR032781">
    <property type="entry name" value="ABC_tran_Xtn"/>
</dbReference>
<protein>
    <submittedName>
        <fullName evidence="6">ABC-F type ribosomal protection protein</fullName>
    </submittedName>
</protein>
<evidence type="ECO:0000256" key="3">
    <source>
        <dbReference type="SAM" id="Coils"/>
    </source>
</evidence>
<evidence type="ECO:0000256" key="1">
    <source>
        <dbReference type="ARBA" id="ARBA00022741"/>
    </source>
</evidence>
<evidence type="ECO:0000313" key="7">
    <source>
        <dbReference type="Proteomes" id="UP000435187"/>
    </source>
</evidence>
<evidence type="ECO:0000256" key="4">
    <source>
        <dbReference type="SAM" id="MobiDB-lite"/>
    </source>
</evidence>
<dbReference type="InterPro" id="IPR051309">
    <property type="entry name" value="ABCF_ATPase"/>
</dbReference>
<dbReference type="NCBIfam" id="NF000355">
    <property type="entry name" value="ribo_prot_ABC_F"/>
    <property type="match status" value="1"/>
</dbReference>
<reference evidence="6 7" key="1">
    <citation type="submission" date="2019-10" db="EMBL/GenBank/DDBJ databases">
        <title>Gracilibacillus salitolerans sp. nov., a moderate halophile isolated from a saline soil in northwest China.</title>
        <authorList>
            <person name="Gan L."/>
        </authorList>
    </citation>
    <scope>NUCLEOTIDE SEQUENCE [LARGE SCALE GENOMIC DNA]</scope>
    <source>
        <strain evidence="6 7">TP2-8</strain>
    </source>
</reference>
<sequence length="627" mass="72909">MIVCSVNKIAKMYGGNSIFEDLSFEIKENGRVGLVGRNGGGKTTLIRLLAGIETPDAGQIHWQKGTKIGYLEQIPQYHEATTVKDVLRYAFSSLLQTEEKMEKLEVEMSKETHPDKLDKLITEYGQLQDQFSLHGGYEIESRIEGIVRGLNIPLLLDQPFSKLSGGEKTKVGLGYMLLQQPDLLLLDEPTNHLDLMAVEWLGNFLQEYSGTVLIISHDRYFLDEVVNKIIDLEDGEVNAYHTNFSGFVKEKEAKLLREFHAYEEQQKKIKKMKEAIKRLRDWANRANPPNADLHRRARNMERALERMEKLRRPIVNRKKMSLQMDGADRSGNDVLLLKEVSIAFDEKLLFHDLNMHISYQQRVAVIGENGTGKTTLIKLILQQLEPDQGEVRVGSNVKIGYLSQNIFFDVQDETVIETFRDVVKVAEGEARQILARFMFYGYDVFKKVAQLSGGERMRLRLAQMMYQDINLLILDEPTNHLDIDSREVLEEALEGFQGTILAVSHDRYFLNKLFTKIYWIEAQTLYYFEGDYNWAKQKMIEYRGEEVQKRTEKKKKSSLQKDSSSTNQRMENNNLEKKIEITEERIITIEKKLLETDDLEKLQQLHQEKEELEHEWEKLLEQLEKRY</sequence>
<dbReference type="CDD" id="cd03221">
    <property type="entry name" value="ABCF_EF-3"/>
    <property type="match status" value="2"/>
</dbReference>
<feature type="region of interest" description="Disordered" evidence="4">
    <location>
        <begin position="551"/>
        <end position="575"/>
    </location>
</feature>
<dbReference type="PANTHER" id="PTHR42855:SF2">
    <property type="entry name" value="DRUG RESISTANCE ABC TRANSPORTER,ATP-BINDING PROTEIN"/>
    <property type="match status" value="1"/>
</dbReference>
<dbReference type="GO" id="GO:0016887">
    <property type="term" value="F:ATP hydrolysis activity"/>
    <property type="evidence" value="ECO:0007669"/>
    <property type="project" value="InterPro"/>
</dbReference>
<feature type="domain" description="ABC transporter" evidence="5">
    <location>
        <begin position="4"/>
        <end position="259"/>
    </location>
</feature>
<evidence type="ECO:0000259" key="5">
    <source>
        <dbReference type="PROSITE" id="PS50893"/>
    </source>
</evidence>
<dbReference type="RefSeq" id="WP_153835429.1">
    <property type="nucleotide sequence ID" value="NZ_JBHUMW010000011.1"/>
</dbReference>
<dbReference type="Pfam" id="PF12848">
    <property type="entry name" value="ABC_tran_Xtn"/>
    <property type="match status" value="1"/>
</dbReference>
<dbReference type="PANTHER" id="PTHR42855">
    <property type="entry name" value="ABC TRANSPORTER ATP-BINDING SUBUNIT"/>
    <property type="match status" value="1"/>
</dbReference>
<dbReference type="Proteomes" id="UP000435187">
    <property type="component" value="Unassembled WGS sequence"/>
</dbReference>
<accession>A0A6N7R0X8</accession>
<organism evidence="6 7">
    <name type="scientific">Gracilibacillus thailandensis</name>
    <dbReference type="NCBI Taxonomy" id="563735"/>
    <lineage>
        <taxon>Bacteria</taxon>
        <taxon>Bacillati</taxon>
        <taxon>Bacillota</taxon>
        <taxon>Bacilli</taxon>
        <taxon>Bacillales</taxon>
        <taxon>Bacillaceae</taxon>
        <taxon>Gracilibacillus</taxon>
    </lineage>
</organism>
<keyword evidence="3" id="KW-0175">Coiled coil</keyword>
<gene>
    <name evidence="6" type="primary">abc-f</name>
    <name evidence="6" type="ORF">GH885_10500</name>
</gene>
<dbReference type="InterPro" id="IPR003439">
    <property type="entry name" value="ABC_transporter-like_ATP-bd"/>
</dbReference>
<dbReference type="InterPro" id="IPR017871">
    <property type="entry name" value="ABC_transporter-like_CS"/>
</dbReference>
<dbReference type="FunFam" id="3.40.50.300:FF:000011">
    <property type="entry name" value="Putative ABC transporter ATP-binding component"/>
    <property type="match status" value="1"/>
</dbReference>
<comment type="caution">
    <text evidence="6">The sequence shown here is derived from an EMBL/GenBank/DDBJ whole genome shotgun (WGS) entry which is preliminary data.</text>
</comment>
<dbReference type="Pfam" id="PF00005">
    <property type="entry name" value="ABC_tran"/>
    <property type="match status" value="2"/>
</dbReference>